<reference evidence="1 2" key="1">
    <citation type="submission" date="2023-07" db="EMBL/GenBank/DDBJ databases">
        <title>Functional and genomic diversity of the sorghum phyllosphere microbiome.</title>
        <authorList>
            <person name="Shade A."/>
        </authorList>
    </citation>
    <scope>NUCLEOTIDE SEQUENCE [LARGE SCALE GENOMIC DNA]</scope>
    <source>
        <strain evidence="1 2">SORGH_AS_0892</strain>
    </source>
</reference>
<keyword evidence="2" id="KW-1185">Reference proteome</keyword>
<accession>A0ABU0U826</accession>
<dbReference type="EMBL" id="JAUTBA010000001">
    <property type="protein sequence ID" value="MDQ1151109.1"/>
    <property type="molecule type" value="Genomic_DNA"/>
</dbReference>
<comment type="caution">
    <text evidence="1">The sequence shown here is derived from an EMBL/GenBank/DDBJ whole genome shotgun (WGS) entry which is preliminary data.</text>
</comment>
<evidence type="ECO:0000313" key="1">
    <source>
        <dbReference type="EMBL" id="MDQ1151109.1"/>
    </source>
</evidence>
<sequence length="619" mass="71799">MNDIFYSSKEEIRNRIIKKAQELWGIQKVFDFDPVVLLLMEVLSSEIFQVSNDVRDFENRIFDKIGRLLAPDYLVAPLPAHAILLYQPSEAEARISPYLHMNMKKKISSVGASKEEKMVEMNFSSLEEVHLFHGKIRYMATPRQLFEIQPNVKRSLGKSLHINTGHSVFLGIKCLEYDRRKAFAGLNFYFDWGNYQVNREIYKVLNLGKWHLNGIPIKHHQNRFLKRSDRLVDELFDRKNYLFNLSQDIEGYYQQHFLTLDDEPDVACFGKTSSLPEEIVAHFEQQMTDRLEQDLDWIRIDMPTSMPVQLLDELHVQINAFPVVNKRLVEGKHRVKALKNIVGIETAQLEQLLTVEEVLDQEGEKYSEVPYNRSGVHAEAGFYTVRQGGVERLDNRTAKDLLDYLFELIRDEKAAFASYNADFLNAILRDLDKNLAMIQQKGKALHLRQNDFKQYIVMNPKNDGDLLFTKMWMTQAELANGIAVGTPLQIQLGAVKNYEQLVFLTTSRGGRSRLNRRDSLQAFKYNVTTGDRIVSKNDIINFIKLELGQVVKRIEIKSGVMMDADPRRGFQKTTDIYVEPDGSFDLEASEWNELLEQVMSKLQVRSSMEVHYRLLLKML</sequence>
<name>A0ABU0U826_9SPHI</name>
<protein>
    <submittedName>
        <fullName evidence="1">Uncharacterized protein</fullName>
    </submittedName>
</protein>
<dbReference type="Proteomes" id="UP001244640">
    <property type="component" value="Unassembled WGS sequence"/>
</dbReference>
<evidence type="ECO:0000313" key="2">
    <source>
        <dbReference type="Proteomes" id="UP001244640"/>
    </source>
</evidence>
<organism evidence="1 2">
    <name type="scientific">Sphingobacterium zeae</name>
    <dbReference type="NCBI Taxonomy" id="1776859"/>
    <lineage>
        <taxon>Bacteria</taxon>
        <taxon>Pseudomonadati</taxon>
        <taxon>Bacteroidota</taxon>
        <taxon>Sphingobacteriia</taxon>
        <taxon>Sphingobacteriales</taxon>
        <taxon>Sphingobacteriaceae</taxon>
        <taxon>Sphingobacterium</taxon>
    </lineage>
</organism>
<gene>
    <name evidence="1" type="ORF">QE382_003093</name>
</gene>
<proteinExistence type="predicted"/>
<dbReference type="RefSeq" id="WP_307186642.1">
    <property type="nucleotide sequence ID" value="NZ_JAUTBA010000001.1"/>
</dbReference>